<evidence type="ECO:0000256" key="10">
    <source>
        <dbReference type="SAM" id="MobiDB-lite"/>
    </source>
</evidence>
<comment type="subcellular location">
    <subcellularLocation>
        <location evidence="1">Nucleus</location>
    </subcellularLocation>
</comment>
<protein>
    <recommendedName>
        <fullName evidence="8">3'-5' exonuclease</fullName>
    </recommendedName>
    <alternativeName>
        <fullName evidence="9">Werner Syndrome-like exonuclease</fullName>
    </alternativeName>
</protein>
<evidence type="ECO:0000256" key="1">
    <source>
        <dbReference type="ARBA" id="ARBA00004123"/>
    </source>
</evidence>
<evidence type="ECO:0000256" key="2">
    <source>
        <dbReference type="ARBA" id="ARBA00022722"/>
    </source>
</evidence>
<dbReference type="InterPro" id="IPR036397">
    <property type="entry name" value="RNaseH_sf"/>
</dbReference>
<dbReference type="OrthoDB" id="1920326at2759"/>
<dbReference type="RefSeq" id="XP_028541706.1">
    <property type="nucleotide sequence ID" value="XM_028685905.1"/>
</dbReference>
<organism evidence="12 13">
    <name type="scientific">Plasmodium gonderi</name>
    <dbReference type="NCBI Taxonomy" id="77519"/>
    <lineage>
        <taxon>Eukaryota</taxon>
        <taxon>Sar</taxon>
        <taxon>Alveolata</taxon>
        <taxon>Apicomplexa</taxon>
        <taxon>Aconoidasida</taxon>
        <taxon>Haemosporida</taxon>
        <taxon>Plasmodiidae</taxon>
        <taxon>Plasmodium</taxon>
        <taxon>Plasmodium (Plasmodium)</taxon>
    </lineage>
</organism>
<keyword evidence="4" id="KW-0378">Hydrolase</keyword>
<feature type="region of interest" description="Disordered" evidence="10">
    <location>
        <begin position="357"/>
        <end position="383"/>
    </location>
</feature>
<keyword evidence="6" id="KW-0460">Magnesium</keyword>
<reference evidence="13" key="1">
    <citation type="submission" date="2017-04" db="EMBL/GenBank/DDBJ databases">
        <title>Plasmodium gonderi genome.</title>
        <authorList>
            <person name="Arisue N."/>
            <person name="Honma H."/>
            <person name="Kawai S."/>
            <person name="Tougan T."/>
            <person name="Tanabe K."/>
            <person name="Horii T."/>
        </authorList>
    </citation>
    <scope>NUCLEOTIDE SEQUENCE [LARGE SCALE GENOMIC DNA]</scope>
    <source>
        <strain evidence="13">ATCC 30045</strain>
    </source>
</reference>
<evidence type="ECO:0000256" key="8">
    <source>
        <dbReference type="ARBA" id="ARBA00040531"/>
    </source>
</evidence>
<evidence type="ECO:0000313" key="13">
    <source>
        <dbReference type="Proteomes" id="UP000195521"/>
    </source>
</evidence>
<dbReference type="InterPro" id="IPR002562">
    <property type="entry name" value="3'-5'_exonuclease_dom"/>
</dbReference>
<dbReference type="InterPro" id="IPR051132">
    <property type="entry name" value="3-5_Exonuclease_domain"/>
</dbReference>
<dbReference type="GO" id="GO:0005634">
    <property type="term" value="C:nucleus"/>
    <property type="evidence" value="ECO:0007669"/>
    <property type="project" value="UniProtKB-SubCell"/>
</dbReference>
<dbReference type="Pfam" id="PF01612">
    <property type="entry name" value="DNA_pol_A_exo1"/>
    <property type="match status" value="1"/>
</dbReference>
<dbReference type="GO" id="GO:0008408">
    <property type="term" value="F:3'-5' exonuclease activity"/>
    <property type="evidence" value="ECO:0007669"/>
    <property type="project" value="InterPro"/>
</dbReference>
<dbReference type="SUPFAM" id="SSF53098">
    <property type="entry name" value="Ribonuclease H-like"/>
    <property type="match status" value="1"/>
</dbReference>
<evidence type="ECO:0000256" key="3">
    <source>
        <dbReference type="ARBA" id="ARBA00022723"/>
    </source>
</evidence>
<dbReference type="GO" id="GO:0006139">
    <property type="term" value="P:nucleobase-containing compound metabolic process"/>
    <property type="evidence" value="ECO:0007669"/>
    <property type="project" value="InterPro"/>
</dbReference>
<dbReference type="Gene3D" id="3.30.420.10">
    <property type="entry name" value="Ribonuclease H-like superfamily/Ribonuclease H"/>
    <property type="match status" value="1"/>
</dbReference>
<dbReference type="OMA" id="MCVKEIM"/>
<evidence type="ECO:0000256" key="5">
    <source>
        <dbReference type="ARBA" id="ARBA00022839"/>
    </source>
</evidence>
<comment type="caution">
    <text evidence="12">The sequence shown here is derived from an EMBL/GenBank/DDBJ whole genome shotgun (WGS) entry which is preliminary data.</text>
</comment>
<dbReference type="GO" id="GO:0003676">
    <property type="term" value="F:nucleic acid binding"/>
    <property type="evidence" value="ECO:0007669"/>
    <property type="project" value="InterPro"/>
</dbReference>
<evidence type="ECO:0000259" key="11">
    <source>
        <dbReference type="SMART" id="SM00474"/>
    </source>
</evidence>
<evidence type="ECO:0000313" key="12">
    <source>
        <dbReference type="EMBL" id="GAW79117.1"/>
    </source>
</evidence>
<dbReference type="InterPro" id="IPR012337">
    <property type="entry name" value="RNaseH-like_sf"/>
</dbReference>
<proteinExistence type="predicted"/>
<feature type="compositionally biased region" description="Basic and acidic residues" evidence="10">
    <location>
        <begin position="361"/>
        <end position="378"/>
    </location>
</feature>
<dbReference type="PANTHER" id="PTHR13620">
    <property type="entry name" value="3-5 EXONUCLEASE"/>
    <property type="match status" value="1"/>
</dbReference>
<dbReference type="GO" id="GO:0046872">
    <property type="term" value="F:metal ion binding"/>
    <property type="evidence" value="ECO:0007669"/>
    <property type="project" value="UniProtKB-KW"/>
</dbReference>
<accession>A0A1Y1JD23</accession>
<dbReference type="GeneID" id="39745817"/>
<evidence type="ECO:0000256" key="9">
    <source>
        <dbReference type="ARBA" id="ARBA00042761"/>
    </source>
</evidence>
<sequence>MQQIFKNLCARFSTIHTYHGDAFHLSPLKFGGIVIYVHDENICKYEKSIIQYLKNDIIGFDTEFVLDVNERCIDHFERWNVFTNIKPFSVTSDVNNTSNVRGNQRWIKKFTQGTYQMEGTDTNIAKIDSTSGEEGGTILKKVEKNGMHRNNNSSSVNIGTLGKIELGSNKTLCLIQLSTKDLCFVFNINRLKGRIPLCVKEILENEKITKVCHDVRNDKDMFLSQHIEMRNVFDLYEYCMQNYLYPPSLQFLVKVYMKKHLQKHFRLSNWLNDNLNEDQILYAAIDAYASREVYMILKEQDKATQSCILNVTRVANSTTYDNLLPQGKEFCVAKKKQHDIGLSHMSHHVMHPLSAYQRRKNQSESKKSDQQSSQKRENSPNVFINEEQERCNIQIRHEKKKQLVLETPTFVTNNIQQNDNLWKAHTKETEKNTYEYFKKNQLNIINDLKNQINVKCAKMCIISFTEEMVFSNNVYKNRMYLKNVENDECLIMLHSQNYDEEVKCCHKILSYIDSLS</sequence>
<feature type="domain" description="3'-5' exonuclease" evidence="11">
    <location>
        <begin position="136"/>
        <end position="302"/>
    </location>
</feature>
<dbReference type="Proteomes" id="UP000195521">
    <property type="component" value="Unassembled WGS sequence"/>
</dbReference>
<dbReference type="SMART" id="SM00474">
    <property type="entry name" value="35EXOc"/>
    <property type="match status" value="1"/>
</dbReference>
<name>A0A1Y1JD23_PLAGO</name>
<evidence type="ECO:0000256" key="6">
    <source>
        <dbReference type="ARBA" id="ARBA00022842"/>
    </source>
</evidence>
<dbReference type="AlphaFoldDB" id="A0A1Y1JD23"/>
<keyword evidence="3" id="KW-0479">Metal-binding</keyword>
<keyword evidence="5" id="KW-0269">Exonuclease</keyword>
<dbReference type="EMBL" id="BDQF01000002">
    <property type="protein sequence ID" value="GAW79117.1"/>
    <property type="molecule type" value="Genomic_DNA"/>
</dbReference>
<evidence type="ECO:0000256" key="7">
    <source>
        <dbReference type="ARBA" id="ARBA00023242"/>
    </source>
</evidence>
<keyword evidence="7" id="KW-0539">Nucleus</keyword>
<dbReference type="CDD" id="cd06141">
    <property type="entry name" value="WRN_exo"/>
    <property type="match status" value="1"/>
</dbReference>
<dbReference type="PANTHER" id="PTHR13620:SF109">
    <property type="entry name" value="3'-5' EXONUCLEASE"/>
    <property type="match status" value="1"/>
</dbReference>
<gene>
    <name evidence="12" type="ORF">PGO_020870</name>
</gene>
<keyword evidence="2" id="KW-0540">Nuclease</keyword>
<keyword evidence="13" id="KW-1185">Reference proteome</keyword>
<evidence type="ECO:0000256" key="4">
    <source>
        <dbReference type="ARBA" id="ARBA00022801"/>
    </source>
</evidence>